<proteinExistence type="predicted"/>
<keyword evidence="3" id="KW-1185">Reference proteome</keyword>
<organism evidence="2 3">
    <name type="scientific">Sphingobacterium kyonggiense</name>
    <dbReference type="NCBI Taxonomy" id="714075"/>
    <lineage>
        <taxon>Bacteria</taxon>
        <taxon>Pseudomonadati</taxon>
        <taxon>Bacteroidota</taxon>
        <taxon>Sphingobacteriia</taxon>
        <taxon>Sphingobacteriales</taxon>
        <taxon>Sphingobacteriaceae</taxon>
        <taxon>Sphingobacterium</taxon>
    </lineage>
</organism>
<feature type="transmembrane region" description="Helical" evidence="1">
    <location>
        <begin position="41"/>
        <end position="62"/>
    </location>
</feature>
<evidence type="ECO:0000313" key="3">
    <source>
        <dbReference type="Proteomes" id="UP001500101"/>
    </source>
</evidence>
<feature type="transmembrane region" description="Helical" evidence="1">
    <location>
        <begin position="82"/>
        <end position="102"/>
    </location>
</feature>
<evidence type="ECO:0000256" key="1">
    <source>
        <dbReference type="SAM" id="Phobius"/>
    </source>
</evidence>
<dbReference type="Proteomes" id="UP001500101">
    <property type="component" value="Unassembled WGS sequence"/>
</dbReference>
<protein>
    <recommendedName>
        <fullName evidence="4">50S ribosomal protein L27</fullName>
    </recommendedName>
</protein>
<feature type="transmembrane region" description="Helical" evidence="1">
    <location>
        <begin position="114"/>
        <end position="135"/>
    </location>
</feature>
<reference evidence="3" key="1">
    <citation type="journal article" date="2019" name="Int. J. Syst. Evol. Microbiol.">
        <title>The Global Catalogue of Microorganisms (GCM) 10K type strain sequencing project: providing services to taxonomists for standard genome sequencing and annotation.</title>
        <authorList>
            <consortium name="The Broad Institute Genomics Platform"/>
            <consortium name="The Broad Institute Genome Sequencing Center for Infectious Disease"/>
            <person name="Wu L."/>
            <person name="Ma J."/>
        </authorList>
    </citation>
    <scope>NUCLEOTIDE SEQUENCE [LARGE SCALE GENOMIC DNA]</scope>
    <source>
        <strain evidence="3">JCM 16704</strain>
    </source>
</reference>
<evidence type="ECO:0008006" key="4">
    <source>
        <dbReference type="Google" id="ProtNLM"/>
    </source>
</evidence>
<keyword evidence="1" id="KW-0472">Membrane</keyword>
<dbReference type="EMBL" id="BAAAZI010000015">
    <property type="protein sequence ID" value="GAA4147603.1"/>
    <property type="molecule type" value="Genomic_DNA"/>
</dbReference>
<sequence length="142" mass="15535">MLKGMLHLHSTLAIVLLLALVIAIVITLINFAGNKPYNRKIALIGLISAHLQLVVGLILYFTSNRGFANLSGETMGDSVSRLYTVEHPIAMILSIVLITIGYSKSKKIADSKQANKTVLIFYILGLILALSRIPYATWSILN</sequence>
<name>A0ABP7Z572_9SPHI</name>
<evidence type="ECO:0000313" key="2">
    <source>
        <dbReference type="EMBL" id="GAA4147603.1"/>
    </source>
</evidence>
<comment type="caution">
    <text evidence="2">The sequence shown here is derived from an EMBL/GenBank/DDBJ whole genome shotgun (WGS) entry which is preliminary data.</text>
</comment>
<keyword evidence="1" id="KW-1133">Transmembrane helix</keyword>
<accession>A0ABP7Z572</accession>
<gene>
    <name evidence="2" type="ORF">GCM10022216_33700</name>
</gene>
<keyword evidence="1" id="KW-0812">Transmembrane</keyword>
<feature type="transmembrane region" description="Helical" evidence="1">
    <location>
        <begin position="6"/>
        <end position="29"/>
    </location>
</feature>